<protein>
    <recommendedName>
        <fullName evidence="4">Outer membrane protein beta-barrel domain-containing protein</fullName>
    </recommendedName>
</protein>
<dbReference type="AlphaFoldDB" id="A0A0W0VQW9"/>
<name>A0A0W0VQW9_9GAMM</name>
<organism evidence="2 3">
    <name type="scientific">Legionella londiniensis</name>
    <dbReference type="NCBI Taxonomy" id="45068"/>
    <lineage>
        <taxon>Bacteria</taxon>
        <taxon>Pseudomonadati</taxon>
        <taxon>Pseudomonadota</taxon>
        <taxon>Gammaproteobacteria</taxon>
        <taxon>Legionellales</taxon>
        <taxon>Legionellaceae</taxon>
        <taxon>Legionella</taxon>
    </lineage>
</organism>
<dbReference type="EMBL" id="LNYK01000007">
    <property type="protein sequence ID" value="KTD22571.1"/>
    <property type="molecule type" value="Genomic_DNA"/>
</dbReference>
<dbReference type="OrthoDB" id="5647782at2"/>
<keyword evidence="3" id="KW-1185">Reference proteome</keyword>
<gene>
    <name evidence="2" type="ORF">Llon_0445</name>
</gene>
<sequence>MASYKRIFGAVALFVNCSYALAYEDWMTASNYTKVISVSGGVAFTSAGKTQNLYLVKTENTPEQRQISVRNTYQADEKNSTLGTGEVFLALQWPFNEYLLTQLGIAFGGAGEVDLQGKIASNGVPTGSRYEYKVSHGMVGARGKLITAATYAYVQPYITGLIGAGFNHVHGYHTIPQVDTELAPLWFEDNTNSFVFTYALGAGAQKMINPNWNVGLGYEFTAWGKSDLGDAASSMWTGSGPRLSNIYTHSILLAITYLC</sequence>
<comment type="caution">
    <text evidence="2">The sequence shown here is derived from an EMBL/GenBank/DDBJ whole genome shotgun (WGS) entry which is preliminary data.</text>
</comment>
<dbReference type="PATRIC" id="fig|45068.5.peg.477"/>
<dbReference type="Proteomes" id="UP000054997">
    <property type="component" value="Unassembled WGS sequence"/>
</dbReference>
<evidence type="ECO:0000256" key="1">
    <source>
        <dbReference type="SAM" id="SignalP"/>
    </source>
</evidence>
<evidence type="ECO:0008006" key="4">
    <source>
        <dbReference type="Google" id="ProtNLM"/>
    </source>
</evidence>
<feature type="chain" id="PRO_5006915019" description="Outer membrane protein beta-barrel domain-containing protein" evidence="1">
    <location>
        <begin position="23"/>
        <end position="259"/>
    </location>
</feature>
<dbReference type="RefSeq" id="WP_058528462.1">
    <property type="nucleotide sequence ID" value="NZ_CAAAHZ010000001.1"/>
</dbReference>
<feature type="signal peptide" evidence="1">
    <location>
        <begin position="1"/>
        <end position="22"/>
    </location>
</feature>
<dbReference type="Gene3D" id="2.40.160.20">
    <property type="match status" value="1"/>
</dbReference>
<dbReference type="STRING" id="45068.Llon_0445"/>
<keyword evidence="1" id="KW-0732">Signal</keyword>
<dbReference type="InterPro" id="IPR011250">
    <property type="entry name" value="OMP/PagP_B-barrel"/>
</dbReference>
<proteinExistence type="predicted"/>
<reference evidence="2 3" key="1">
    <citation type="submission" date="2015-11" db="EMBL/GenBank/DDBJ databases">
        <title>Genomic analysis of 38 Legionella species identifies large and diverse effector repertoires.</title>
        <authorList>
            <person name="Burstein D."/>
            <person name="Amaro F."/>
            <person name="Zusman T."/>
            <person name="Lifshitz Z."/>
            <person name="Cohen O."/>
            <person name="Gilbert J.A."/>
            <person name="Pupko T."/>
            <person name="Shuman H.A."/>
            <person name="Segal G."/>
        </authorList>
    </citation>
    <scope>NUCLEOTIDE SEQUENCE [LARGE SCALE GENOMIC DNA]</scope>
    <source>
        <strain evidence="2 3">ATCC 49505</strain>
    </source>
</reference>
<dbReference type="SUPFAM" id="SSF56925">
    <property type="entry name" value="OMPA-like"/>
    <property type="match status" value="1"/>
</dbReference>
<evidence type="ECO:0000313" key="2">
    <source>
        <dbReference type="EMBL" id="KTD22571.1"/>
    </source>
</evidence>
<evidence type="ECO:0000313" key="3">
    <source>
        <dbReference type="Proteomes" id="UP000054997"/>
    </source>
</evidence>
<accession>A0A0W0VQW9</accession>